<dbReference type="Gene3D" id="2.40.30.10">
    <property type="entry name" value="Translation factors"/>
    <property type="match status" value="2"/>
</dbReference>
<dbReference type="InterPro" id="IPR044127">
    <property type="entry name" value="eIF2g_dom_2"/>
</dbReference>
<evidence type="ECO:0000256" key="9">
    <source>
        <dbReference type="ARBA" id="ARBA00048107"/>
    </source>
</evidence>
<dbReference type="Pfam" id="PF09173">
    <property type="entry name" value="eIF2_C"/>
    <property type="match status" value="1"/>
</dbReference>
<dbReference type="Pfam" id="PF00009">
    <property type="entry name" value="GTP_EFTU"/>
    <property type="match status" value="1"/>
</dbReference>
<dbReference type="Pfam" id="PF03144">
    <property type="entry name" value="GTP_EFTU_D2"/>
    <property type="match status" value="1"/>
</dbReference>
<comment type="similarity">
    <text evidence="1">Belongs to the TRAFAC class translation factor GTPase superfamily. Classic translation factor GTPase family. EF-Tu/EF-1A subfamily.</text>
</comment>
<evidence type="ECO:0000259" key="13">
    <source>
        <dbReference type="PROSITE" id="PS51722"/>
    </source>
</evidence>
<evidence type="ECO:0000256" key="12">
    <source>
        <dbReference type="SAM" id="MobiDB-lite"/>
    </source>
</evidence>
<keyword evidence="15" id="KW-1185">Reference proteome</keyword>
<dbReference type="InterPro" id="IPR004161">
    <property type="entry name" value="EFTu-like_2"/>
</dbReference>
<accession>A0A7J7YDX2</accession>
<dbReference type="Proteomes" id="UP000527355">
    <property type="component" value="Unassembled WGS sequence"/>
</dbReference>
<evidence type="ECO:0000256" key="7">
    <source>
        <dbReference type="ARBA" id="ARBA00023134"/>
    </source>
</evidence>
<dbReference type="VEuPathDB" id="HostDB:GeneID_118653966"/>
<dbReference type="AlphaFoldDB" id="A0A7J7YDX2"/>
<dbReference type="FunFam" id="2.40.30.10:FF:000011">
    <property type="entry name" value="Eukaryotic translation initiation factor 2 subunit gamma"/>
    <property type="match status" value="1"/>
</dbReference>
<comment type="subunit">
    <text evidence="8">Eukaryotic translation initiation factor 2 eIF2 is a heterotrimeric complex composed of an alpha (EIF2S1), a beta (EIF2S2) and a gamma (EIF2S3) chain. eIF2 is member of the 43S pre-initiation complex (43S PIC). Interacts (via C-terminus) with CDC123; the interaction is direct.</text>
</comment>
<evidence type="ECO:0000256" key="3">
    <source>
        <dbReference type="ARBA" id="ARBA00022540"/>
    </source>
</evidence>
<sequence length="431" mass="47134">MFLQRGRERDRELETSMREKHRPAASCTPPTGGVPATKVHALDRNRTRDPSVCRPMLHPLSHTGQGCNLHLEALIDLRTDCYFSIGRHVSFVDCPGHDILMATMLNGAAVMDAALLLIAGNESCPQPQTSEHLAAIEIMKLKHILILQNKIDLVKESQAKEQYEQILAFVQGTVAEGAPIIPISAQLKYNIEVVCEYIVKKIPVPPRDFTSEPRLIVIRSFDVNKPGCEVDDLKGGVAGGSILKGVLKVGQEIEVRPGIVSKDSEGKLMCKPIFSKIVSLFAEHNDLQYAAPGGLIGVGTKIDPTLCRADRMVGQVLGAVGALPEIFTELEISYFLLRRLLGVRTEGDKKAAKVQKLSKNEVLMVNIGSLSTGGRVSAVKADLGKIVLTNPVCTEVGEKIALSRRVEKHWRLIGWGQIRRGVTIKPTVDDD</sequence>
<dbReference type="InterPro" id="IPR027417">
    <property type="entry name" value="P-loop_NTPase"/>
</dbReference>
<dbReference type="GO" id="GO:0000049">
    <property type="term" value="F:tRNA binding"/>
    <property type="evidence" value="ECO:0007669"/>
    <property type="project" value="InterPro"/>
</dbReference>
<dbReference type="SUPFAM" id="SSF50465">
    <property type="entry name" value="EF-Tu/eEF-1alpha/eIF2-gamma C-terminal domain"/>
    <property type="match status" value="1"/>
</dbReference>
<dbReference type="EC" id="3.6.5.3" evidence="2"/>
<dbReference type="SUPFAM" id="SSF50447">
    <property type="entry name" value="Translation proteins"/>
    <property type="match status" value="1"/>
</dbReference>
<organism evidence="14 15">
    <name type="scientific">Myotis myotis</name>
    <name type="common">Greater mouse-eared bat</name>
    <name type="synonym">Vespertilio myotis</name>
    <dbReference type="NCBI Taxonomy" id="51298"/>
    <lineage>
        <taxon>Eukaryota</taxon>
        <taxon>Metazoa</taxon>
        <taxon>Chordata</taxon>
        <taxon>Craniata</taxon>
        <taxon>Vertebrata</taxon>
        <taxon>Euteleostomi</taxon>
        <taxon>Mammalia</taxon>
        <taxon>Eutheria</taxon>
        <taxon>Laurasiatheria</taxon>
        <taxon>Chiroptera</taxon>
        <taxon>Yangochiroptera</taxon>
        <taxon>Vespertilionidae</taxon>
        <taxon>Myotis</taxon>
    </lineage>
</organism>
<evidence type="ECO:0000256" key="1">
    <source>
        <dbReference type="ARBA" id="ARBA00007249"/>
    </source>
</evidence>
<evidence type="ECO:0000256" key="8">
    <source>
        <dbReference type="ARBA" id="ARBA00046961"/>
    </source>
</evidence>
<keyword evidence="6" id="KW-0648">Protein biosynthesis</keyword>
<dbReference type="CDD" id="cd03688">
    <property type="entry name" value="eIF2_gamma_II"/>
    <property type="match status" value="1"/>
</dbReference>
<dbReference type="InterPro" id="IPR015256">
    <property type="entry name" value="eIF2g_C"/>
</dbReference>
<dbReference type="NCBIfam" id="NF003077">
    <property type="entry name" value="PRK04000.1"/>
    <property type="match status" value="1"/>
</dbReference>
<dbReference type="InterPro" id="IPR009001">
    <property type="entry name" value="Transl_elong_EF1A/Init_IF2_C"/>
</dbReference>
<dbReference type="PANTHER" id="PTHR42854:SF3">
    <property type="entry name" value="EUKARYOTIC TRANSLATION INITIATION FACTOR 2 SUBUNIT 3-RELATED"/>
    <property type="match status" value="1"/>
</dbReference>
<evidence type="ECO:0000313" key="14">
    <source>
        <dbReference type="EMBL" id="KAF6359680.1"/>
    </source>
</evidence>
<dbReference type="GO" id="GO:0003924">
    <property type="term" value="F:GTPase activity"/>
    <property type="evidence" value="ECO:0007669"/>
    <property type="project" value="InterPro"/>
</dbReference>
<evidence type="ECO:0000313" key="15">
    <source>
        <dbReference type="Proteomes" id="UP000527355"/>
    </source>
</evidence>
<dbReference type="FunFam" id="2.40.30.10:FF:000009">
    <property type="entry name" value="Eukaryotic translation initiation factor 2 subunit gamma"/>
    <property type="match status" value="1"/>
</dbReference>
<evidence type="ECO:0000256" key="5">
    <source>
        <dbReference type="ARBA" id="ARBA00022801"/>
    </source>
</evidence>
<dbReference type="InterPro" id="IPR050543">
    <property type="entry name" value="eIF2G"/>
</dbReference>
<evidence type="ECO:0000256" key="6">
    <source>
        <dbReference type="ARBA" id="ARBA00022917"/>
    </source>
</evidence>
<dbReference type="Gene3D" id="3.40.50.300">
    <property type="entry name" value="P-loop containing nucleotide triphosphate hydrolases"/>
    <property type="match status" value="1"/>
</dbReference>
<feature type="region of interest" description="Disordered" evidence="12">
    <location>
        <begin position="1"/>
        <end position="41"/>
    </location>
</feature>
<dbReference type="CDD" id="cd15490">
    <property type="entry name" value="eIF2_gamma_III"/>
    <property type="match status" value="1"/>
</dbReference>
<dbReference type="GO" id="GO:0003743">
    <property type="term" value="F:translation initiation factor activity"/>
    <property type="evidence" value="ECO:0007669"/>
    <property type="project" value="UniProtKB-KW"/>
</dbReference>
<name>A0A7J7YDX2_MYOMY</name>
<evidence type="ECO:0000256" key="2">
    <source>
        <dbReference type="ARBA" id="ARBA00011986"/>
    </source>
</evidence>
<dbReference type="PROSITE" id="PS51722">
    <property type="entry name" value="G_TR_2"/>
    <property type="match status" value="1"/>
</dbReference>
<evidence type="ECO:0000256" key="10">
    <source>
        <dbReference type="ARBA" id="ARBA00070428"/>
    </source>
</evidence>
<keyword evidence="3 14" id="KW-0396">Initiation factor</keyword>
<dbReference type="GO" id="GO:0005850">
    <property type="term" value="C:eukaryotic translation initiation factor 2 complex"/>
    <property type="evidence" value="ECO:0007669"/>
    <property type="project" value="TreeGrafter"/>
</dbReference>
<keyword evidence="4" id="KW-0547">Nucleotide-binding</keyword>
<dbReference type="InterPro" id="IPR009000">
    <property type="entry name" value="Transl_B-barrel_sf"/>
</dbReference>
<feature type="compositionally biased region" description="Basic and acidic residues" evidence="12">
    <location>
        <begin position="1"/>
        <end position="18"/>
    </location>
</feature>
<comment type="catalytic activity">
    <reaction evidence="9">
        <text>GTP + H2O = GDP + phosphate + H(+)</text>
        <dbReference type="Rhea" id="RHEA:19669"/>
        <dbReference type="ChEBI" id="CHEBI:15377"/>
        <dbReference type="ChEBI" id="CHEBI:15378"/>
        <dbReference type="ChEBI" id="CHEBI:37565"/>
        <dbReference type="ChEBI" id="CHEBI:43474"/>
        <dbReference type="ChEBI" id="CHEBI:58189"/>
        <dbReference type="EC" id="3.6.5.3"/>
    </reaction>
</comment>
<comment type="caution">
    <text evidence="14">The sequence shown here is derived from an EMBL/GenBank/DDBJ whole genome shotgun (WGS) entry which is preliminary data.</text>
</comment>
<dbReference type="GO" id="GO:0005829">
    <property type="term" value="C:cytosol"/>
    <property type="evidence" value="ECO:0007669"/>
    <property type="project" value="TreeGrafter"/>
</dbReference>
<dbReference type="PANTHER" id="PTHR42854">
    <property type="entry name" value="EUKARYOTIC TRANSLATION INITIATION FACTOR 2 SUBUNIT 3 FAMILY MEMBER"/>
    <property type="match status" value="1"/>
</dbReference>
<reference evidence="14 15" key="1">
    <citation type="journal article" date="2020" name="Nature">
        <title>Six reference-quality genomes reveal evolution of bat adaptations.</title>
        <authorList>
            <person name="Jebb D."/>
            <person name="Huang Z."/>
            <person name="Pippel M."/>
            <person name="Hughes G.M."/>
            <person name="Lavrichenko K."/>
            <person name="Devanna P."/>
            <person name="Winkler S."/>
            <person name="Jermiin L.S."/>
            <person name="Skirmuntt E.C."/>
            <person name="Katzourakis A."/>
            <person name="Burkitt-Gray L."/>
            <person name="Ray D.A."/>
            <person name="Sullivan K.A.M."/>
            <person name="Roscito J.G."/>
            <person name="Kirilenko B.M."/>
            <person name="Davalos L.M."/>
            <person name="Corthals A.P."/>
            <person name="Power M.L."/>
            <person name="Jones G."/>
            <person name="Ransome R.D."/>
            <person name="Dechmann D.K.N."/>
            <person name="Locatelli A.G."/>
            <person name="Puechmaille S.J."/>
            <person name="Fedrigo O."/>
            <person name="Jarvis E.D."/>
            <person name="Hiller M."/>
            <person name="Vernes S.C."/>
            <person name="Myers E.W."/>
            <person name="Teeling E.C."/>
        </authorList>
    </citation>
    <scope>NUCLEOTIDE SEQUENCE [LARGE SCALE GENOMIC DNA]</scope>
    <source>
        <strain evidence="14">MMyoMyo1</strain>
        <tissue evidence="14">Flight muscle</tissue>
    </source>
</reference>
<keyword evidence="5" id="KW-0378">Hydrolase</keyword>
<dbReference type="SUPFAM" id="SSF52540">
    <property type="entry name" value="P-loop containing nucleoside triphosphate hydrolases"/>
    <property type="match status" value="1"/>
</dbReference>
<dbReference type="InterPro" id="IPR000795">
    <property type="entry name" value="T_Tr_GTP-bd_dom"/>
</dbReference>
<protein>
    <recommendedName>
        <fullName evidence="10">Eukaryotic translation initiation factor 2 subunit 3</fullName>
        <ecNumber evidence="2">3.6.5.3</ecNumber>
    </recommendedName>
    <alternativeName>
        <fullName evidence="11">Eukaryotic translation initiation factor 2 subunit gamma</fullName>
    </alternativeName>
</protein>
<evidence type="ECO:0000256" key="4">
    <source>
        <dbReference type="ARBA" id="ARBA00022741"/>
    </source>
</evidence>
<dbReference type="GO" id="GO:0005525">
    <property type="term" value="F:GTP binding"/>
    <property type="evidence" value="ECO:0007669"/>
    <property type="project" value="UniProtKB-KW"/>
</dbReference>
<dbReference type="EMBL" id="JABWUV010000004">
    <property type="protein sequence ID" value="KAF6359680.1"/>
    <property type="molecule type" value="Genomic_DNA"/>
</dbReference>
<dbReference type="GO" id="GO:0001731">
    <property type="term" value="P:formation of translation preinitiation complex"/>
    <property type="evidence" value="ECO:0007669"/>
    <property type="project" value="TreeGrafter"/>
</dbReference>
<proteinExistence type="inferred from homology"/>
<evidence type="ECO:0000256" key="11">
    <source>
        <dbReference type="ARBA" id="ARBA00081877"/>
    </source>
</evidence>
<gene>
    <name evidence="14" type="ORF">mMyoMyo1_004371</name>
</gene>
<keyword evidence="7" id="KW-0342">GTP-binding</keyword>
<feature type="domain" description="Tr-type G" evidence="13">
    <location>
        <begin position="1"/>
        <end position="207"/>
    </location>
</feature>